<evidence type="ECO:0000259" key="1">
    <source>
        <dbReference type="PROSITE" id="PS50181"/>
    </source>
</evidence>
<dbReference type="InterPro" id="IPR001810">
    <property type="entry name" value="F-box_dom"/>
</dbReference>
<feature type="domain" description="F-box" evidence="1">
    <location>
        <begin position="416"/>
        <end position="462"/>
    </location>
</feature>
<dbReference type="SMART" id="SM00256">
    <property type="entry name" value="FBOX"/>
    <property type="match status" value="1"/>
</dbReference>
<sequence>MKLRLRSLQSKETLKIEIPNSATFQQLKEILSRSLSSSSSSSSSLATSLRFSLNRKDELHASSPEDTLQSLGITSGDLIYFSLVPNDVSSSQSMELSSGASVQYQVGAHRDGLPEPNFDLSVSFQKSETFCSDMVKERETLLQGSSVQVQAGVQATDVNICEASSKDLKISQESEVPSLYFPICETPDKISVAEGAKAPMGCEMSDTGIAGENIETRELDSMAGMDIDEGSIDVASFRFSKPCFLRRVLKEELGHYGGDHKLLIIAIHAVFLDSGFVGFDPVSGMRVDGFHLPDEWPSKTFALPLWYTLPELLDKDNAVESVVLKFQKLGHFVNVYGSLTKNGSGLYRVCLNEYRFAPTIDLVWANCDKKDTVNEEDGLSRSYPENEAFEFWKVVKDGLALPLLIDLCDRTGFDLPPCLMRLPTELKLKILESLPGIDIAKFGCVCSEMQYLASNNDLWRQKFVEEFGSVTGVEGMNNWKVIYASYWESEKWKKEMPRRFCQFSLPPFFPFRQDPSPFGAPAPMIGGDYDRLTGLCIPSLFGQSLQAFPQFRTRRNLSPNCKLGGFRF</sequence>
<organism evidence="2">
    <name type="scientific">Rhizophora mucronata</name>
    <name type="common">Asiatic mangrove</name>
    <dbReference type="NCBI Taxonomy" id="61149"/>
    <lineage>
        <taxon>Eukaryota</taxon>
        <taxon>Viridiplantae</taxon>
        <taxon>Streptophyta</taxon>
        <taxon>Embryophyta</taxon>
        <taxon>Tracheophyta</taxon>
        <taxon>Spermatophyta</taxon>
        <taxon>Magnoliopsida</taxon>
        <taxon>eudicotyledons</taxon>
        <taxon>Gunneridae</taxon>
        <taxon>Pentapetalae</taxon>
        <taxon>rosids</taxon>
        <taxon>fabids</taxon>
        <taxon>Malpighiales</taxon>
        <taxon>Rhizophoraceae</taxon>
        <taxon>Rhizophora</taxon>
    </lineage>
</organism>
<dbReference type="EMBL" id="GGEC01005607">
    <property type="protein sequence ID" value="MBW86090.1"/>
    <property type="molecule type" value="Transcribed_RNA"/>
</dbReference>
<evidence type="ECO:0000313" key="2">
    <source>
        <dbReference type="EMBL" id="MBW86090.1"/>
    </source>
</evidence>
<dbReference type="InterPro" id="IPR036047">
    <property type="entry name" value="F-box-like_dom_sf"/>
</dbReference>
<name>A0A2P2IXZ8_RHIMU</name>
<dbReference type="Pfam" id="PF12937">
    <property type="entry name" value="F-box-like"/>
    <property type="match status" value="1"/>
</dbReference>
<dbReference type="CDD" id="cd22165">
    <property type="entry name" value="F-box_AtSKIP22-like"/>
    <property type="match status" value="1"/>
</dbReference>
<dbReference type="PANTHER" id="PTHR47602">
    <property type="entry name" value="F-BOX PROTEIN SKIP22"/>
    <property type="match status" value="1"/>
</dbReference>
<dbReference type="Gene3D" id="3.40.1000.30">
    <property type="match status" value="1"/>
</dbReference>
<dbReference type="SUPFAM" id="SSF81383">
    <property type="entry name" value="F-box domain"/>
    <property type="match status" value="1"/>
</dbReference>
<dbReference type="Gene3D" id="3.10.20.90">
    <property type="entry name" value="Phosphatidylinositol 3-kinase Catalytic Subunit, Chain A, domain 1"/>
    <property type="match status" value="1"/>
</dbReference>
<proteinExistence type="predicted"/>
<dbReference type="Gene3D" id="1.20.1280.50">
    <property type="match status" value="1"/>
</dbReference>
<dbReference type="PROSITE" id="PS50181">
    <property type="entry name" value="FBOX"/>
    <property type="match status" value="1"/>
</dbReference>
<dbReference type="AlphaFoldDB" id="A0A2P2IXZ8"/>
<dbReference type="PANTHER" id="PTHR47602:SF2">
    <property type="entry name" value="F-BOX PROTEIN SKIP22"/>
    <property type="match status" value="1"/>
</dbReference>
<accession>A0A2P2IXZ8</accession>
<reference evidence="2" key="1">
    <citation type="submission" date="2018-02" db="EMBL/GenBank/DDBJ databases">
        <title>Rhizophora mucronata_Transcriptome.</title>
        <authorList>
            <person name="Meera S.P."/>
            <person name="Sreeshan A."/>
            <person name="Augustine A."/>
        </authorList>
    </citation>
    <scope>NUCLEOTIDE SEQUENCE</scope>
    <source>
        <tissue evidence="2">Leaf</tissue>
    </source>
</reference>
<protein>
    <submittedName>
        <fullName evidence="2">F-box family protein</fullName>
    </submittedName>
</protein>